<feature type="domain" description="CHASE2" evidence="2">
    <location>
        <begin position="7"/>
        <end position="245"/>
    </location>
</feature>
<keyword evidence="4" id="KW-1185">Reference proteome</keyword>
<evidence type="ECO:0000313" key="4">
    <source>
        <dbReference type="Proteomes" id="UP000632154"/>
    </source>
</evidence>
<feature type="transmembrane region" description="Helical" evidence="1">
    <location>
        <begin position="271"/>
        <end position="293"/>
    </location>
</feature>
<dbReference type="EMBL" id="BNAL01000009">
    <property type="protein sequence ID" value="GHG00424.1"/>
    <property type="molecule type" value="Genomic_DNA"/>
</dbReference>
<name>A0ABQ3K2M2_9DEIO</name>
<dbReference type="InterPro" id="IPR007890">
    <property type="entry name" value="CHASE2"/>
</dbReference>
<reference evidence="4" key="1">
    <citation type="journal article" date="2019" name="Int. J. Syst. Evol. Microbiol.">
        <title>The Global Catalogue of Microorganisms (GCM) 10K type strain sequencing project: providing services to taxonomists for standard genome sequencing and annotation.</title>
        <authorList>
            <consortium name="The Broad Institute Genomics Platform"/>
            <consortium name="The Broad Institute Genome Sequencing Center for Infectious Disease"/>
            <person name="Wu L."/>
            <person name="Ma J."/>
        </authorList>
    </citation>
    <scope>NUCLEOTIDE SEQUENCE [LARGE SCALE GENOMIC DNA]</scope>
    <source>
        <strain evidence="4">CGMCC 1.18439</strain>
    </source>
</reference>
<dbReference type="Pfam" id="PF05226">
    <property type="entry name" value="CHASE2"/>
    <property type="match status" value="1"/>
</dbReference>
<keyword evidence="1" id="KW-0812">Transmembrane</keyword>
<keyword evidence="1" id="KW-1133">Transmembrane helix</keyword>
<gene>
    <name evidence="3" type="ORF">GCM10017783_10710</name>
</gene>
<proteinExistence type="predicted"/>
<feature type="transmembrane region" description="Helical" evidence="1">
    <location>
        <begin position="223"/>
        <end position="241"/>
    </location>
</feature>
<dbReference type="Proteomes" id="UP000632154">
    <property type="component" value="Unassembled WGS sequence"/>
</dbReference>
<comment type="caution">
    <text evidence="3">The sequence shown here is derived from an EMBL/GenBank/DDBJ whole genome shotgun (WGS) entry which is preliminary data.</text>
</comment>
<organism evidence="3 4">
    <name type="scientific">Deinococcus piscis</name>
    <dbReference type="NCBI Taxonomy" id="394230"/>
    <lineage>
        <taxon>Bacteria</taxon>
        <taxon>Thermotogati</taxon>
        <taxon>Deinococcota</taxon>
        <taxon>Deinococci</taxon>
        <taxon>Deinococcales</taxon>
        <taxon>Deinococcaceae</taxon>
        <taxon>Deinococcus</taxon>
    </lineage>
</organism>
<keyword evidence="1" id="KW-0472">Membrane</keyword>
<protein>
    <submittedName>
        <fullName evidence="3">Diguanylate cyclase</fullName>
    </submittedName>
</protein>
<dbReference type="SMART" id="SM01080">
    <property type="entry name" value="CHASE2"/>
    <property type="match status" value="1"/>
</dbReference>
<evidence type="ECO:0000313" key="3">
    <source>
        <dbReference type="EMBL" id="GHG00424.1"/>
    </source>
</evidence>
<accession>A0ABQ3K2M2</accession>
<evidence type="ECO:0000259" key="2">
    <source>
        <dbReference type="SMART" id="SM01080"/>
    </source>
</evidence>
<sequence>MGQAWPYNPAAWNLSGQMFARPAPQAVLVDIDPASLADYGPLNTWTPELYRAVTEQLQQAGARAIGVDVLLDPSRPDAAELNRVLAQSGAVLAALPGDLAPLGGGQLRTGVSALDRSLLGSSYSFRTGYRTADGELVPTLAWQLARAAGSEAPLDTRPRFLHHFTPAVMDTRLSFRDVATGRFRYADVQDKVVVIGQASPDSLRPTGSELQARAVASLLVPPYLSLPAWAAALLAALITGLSFVLGRYWGLVFALLMPVLTLALWRAGVAFPGMTLALAGLIGLKLSGVEYLLTQSRQQPVTLAQQQLGTRAGLSRAVEAMLSVPGSGRGYLFLLRLEGYGMLEERFGREWAEEGVDQGLRRLKALGGQVPDAESFGFRWEPDELVFLVEPLSSPAEAGKIAACLADALGTVSLRGQSLRPLVGYTQVEAPTGQPLDEASAHTLIEAARQTLLPAASA</sequence>
<evidence type="ECO:0000256" key="1">
    <source>
        <dbReference type="SAM" id="Phobius"/>
    </source>
</evidence>